<reference evidence="3" key="1">
    <citation type="submission" date="2021-02" db="EMBL/GenBank/DDBJ databases">
        <authorList>
            <person name="Nowell W R."/>
        </authorList>
    </citation>
    <scope>NUCLEOTIDE SEQUENCE</scope>
</reference>
<gene>
    <name evidence="3" type="ORF">LUA448_LOCUS4269</name>
    <name evidence="4" type="ORF">QYT958_LOCUS30398</name>
    <name evidence="2" type="ORF">TIS948_LOCUS11860</name>
</gene>
<dbReference type="AlphaFoldDB" id="A0A817REU2"/>
<protein>
    <submittedName>
        <fullName evidence="3">Uncharacterized protein</fullName>
    </submittedName>
</protein>
<feature type="transmembrane region" description="Helical" evidence="1">
    <location>
        <begin position="20"/>
        <end position="39"/>
    </location>
</feature>
<keyword evidence="1" id="KW-0472">Membrane</keyword>
<keyword evidence="1" id="KW-0812">Transmembrane</keyword>
<dbReference type="EMBL" id="CAJNXB010001708">
    <property type="protein sequence ID" value="CAF3189491.1"/>
    <property type="molecule type" value="Genomic_DNA"/>
</dbReference>
<evidence type="ECO:0000313" key="4">
    <source>
        <dbReference type="EMBL" id="CAF4895175.1"/>
    </source>
</evidence>
<accession>A0A817REU2</accession>
<evidence type="ECO:0000313" key="3">
    <source>
        <dbReference type="EMBL" id="CAF3241193.1"/>
    </source>
</evidence>
<organism evidence="3">
    <name type="scientific">Rotaria socialis</name>
    <dbReference type="NCBI Taxonomy" id="392032"/>
    <lineage>
        <taxon>Eukaryota</taxon>
        <taxon>Metazoa</taxon>
        <taxon>Spiralia</taxon>
        <taxon>Gnathifera</taxon>
        <taxon>Rotifera</taxon>
        <taxon>Eurotatoria</taxon>
        <taxon>Bdelloidea</taxon>
        <taxon>Philodinida</taxon>
        <taxon>Philodinidae</taxon>
        <taxon>Rotaria</taxon>
    </lineage>
</organism>
<name>A0A817REU2_9BILA</name>
<dbReference type="Proteomes" id="UP000663848">
    <property type="component" value="Unassembled WGS sequence"/>
</dbReference>
<dbReference type="EMBL" id="CAJNYD010000281">
    <property type="protein sequence ID" value="CAF3241193.1"/>
    <property type="molecule type" value="Genomic_DNA"/>
</dbReference>
<evidence type="ECO:0000313" key="2">
    <source>
        <dbReference type="EMBL" id="CAF3189491.1"/>
    </source>
</evidence>
<dbReference type="Proteomes" id="UP000663825">
    <property type="component" value="Unassembled WGS sequence"/>
</dbReference>
<dbReference type="Proteomes" id="UP000663833">
    <property type="component" value="Unassembled WGS sequence"/>
</dbReference>
<dbReference type="EMBL" id="CAJOBR010009616">
    <property type="protein sequence ID" value="CAF4895175.1"/>
    <property type="molecule type" value="Genomic_DNA"/>
</dbReference>
<sequence length="83" mass="9622">MEPSIGENVQPLLQQQNESTLMICLFFVILFMVIVFVIIKRIFCSARKHYPSTATNQENSRGPLANEQDYTMFYSKKHSSDFV</sequence>
<proteinExistence type="predicted"/>
<evidence type="ECO:0000256" key="1">
    <source>
        <dbReference type="SAM" id="Phobius"/>
    </source>
</evidence>
<comment type="caution">
    <text evidence="3">The sequence shown here is derived from an EMBL/GenBank/DDBJ whole genome shotgun (WGS) entry which is preliminary data.</text>
</comment>
<keyword evidence="1" id="KW-1133">Transmembrane helix</keyword>